<dbReference type="PANTHER" id="PTHR42711:SF5">
    <property type="entry name" value="ABC TRANSPORTER ATP-BINDING PROTEIN NATA"/>
    <property type="match status" value="1"/>
</dbReference>
<dbReference type="SMART" id="SM00382">
    <property type="entry name" value="AAA"/>
    <property type="match status" value="1"/>
</dbReference>
<comment type="similarity">
    <text evidence="1">Belongs to the ABC transporter superfamily.</text>
</comment>
<reference evidence="7" key="1">
    <citation type="submission" date="2018-12" db="EMBL/GenBank/DDBJ databases">
        <title>Tengunoibacter tsumagoiensis gen. nov., sp. nov., Dictyobacter kobayashii sp. nov., D. alpinus sp. nov., and D. joshuensis sp. nov. and description of Dictyobacteraceae fam. nov. within the order Ktedonobacterales isolated from Tengu-no-mugimeshi.</title>
        <authorList>
            <person name="Wang C.M."/>
            <person name="Zheng Y."/>
            <person name="Sakai Y."/>
            <person name="Toyoda A."/>
            <person name="Minakuchi Y."/>
            <person name="Abe K."/>
            <person name="Yokota A."/>
            <person name="Yabe S."/>
        </authorList>
    </citation>
    <scope>NUCLEOTIDE SEQUENCE [LARGE SCALE GENOMIC DNA]</scope>
    <source>
        <strain evidence="7">Uno16</strain>
    </source>
</reference>
<protein>
    <submittedName>
        <fullName evidence="6">Daunorubicin resistance protein DrrA family ABC transporter ATP-binding protein</fullName>
    </submittedName>
</protein>
<dbReference type="Pfam" id="PF00005">
    <property type="entry name" value="ABC_tran"/>
    <property type="match status" value="1"/>
</dbReference>
<keyword evidence="4 6" id="KW-0067">ATP-binding</keyword>
<dbReference type="InterPro" id="IPR003439">
    <property type="entry name" value="ABC_transporter-like_ATP-bd"/>
</dbReference>
<keyword evidence="7" id="KW-1185">Reference proteome</keyword>
<gene>
    <name evidence="6" type="ORF">KDA_67810</name>
</gene>
<dbReference type="EMBL" id="BIFT01000002">
    <property type="protein sequence ID" value="GCE31297.1"/>
    <property type="molecule type" value="Genomic_DNA"/>
</dbReference>
<name>A0A402BJ45_9CHLR</name>
<dbReference type="Proteomes" id="UP000287171">
    <property type="component" value="Unassembled WGS sequence"/>
</dbReference>
<dbReference type="Gene3D" id="3.40.50.300">
    <property type="entry name" value="P-loop containing nucleotide triphosphate hydrolases"/>
    <property type="match status" value="1"/>
</dbReference>
<comment type="caution">
    <text evidence="6">The sequence shown here is derived from an EMBL/GenBank/DDBJ whole genome shotgun (WGS) entry which is preliminary data.</text>
</comment>
<evidence type="ECO:0000259" key="5">
    <source>
        <dbReference type="PROSITE" id="PS50893"/>
    </source>
</evidence>
<dbReference type="InterPro" id="IPR050763">
    <property type="entry name" value="ABC_transporter_ATP-binding"/>
</dbReference>
<dbReference type="InterPro" id="IPR003593">
    <property type="entry name" value="AAA+_ATPase"/>
</dbReference>
<dbReference type="InterPro" id="IPR027417">
    <property type="entry name" value="P-loop_NTPase"/>
</dbReference>
<dbReference type="CDD" id="cd03230">
    <property type="entry name" value="ABC_DR_subfamily_A"/>
    <property type="match status" value="1"/>
</dbReference>
<dbReference type="GO" id="GO:0016887">
    <property type="term" value="F:ATP hydrolysis activity"/>
    <property type="evidence" value="ECO:0007669"/>
    <property type="project" value="InterPro"/>
</dbReference>
<evidence type="ECO:0000256" key="2">
    <source>
        <dbReference type="ARBA" id="ARBA00022448"/>
    </source>
</evidence>
<accession>A0A402BJ45</accession>
<dbReference type="AlphaFoldDB" id="A0A402BJ45"/>
<proteinExistence type="inferred from homology"/>
<evidence type="ECO:0000256" key="4">
    <source>
        <dbReference type="ARBA" id="ARBA00022840"/>
    </source>
</evidence>
<feature type="domain" description="ABC transporter" evidence="5">
    <location>
        <begin position="16"/>
        <end position="253"/>
    </location>
</feature>
<evidence type="ECO:0000313" key="7">
    <source>
        <dbReference type="Proteomes" id="UP000287171"/>
    </source>
</evidence>
<dbReference type="PROSITE" id="PS50893">
    <property type="entry name" value="ABC_TRANSPORTER_2"/>
    <property type="match status" value="1"/>
</dbReference>
<evidence type="ECO:0000313" key="6">
    <source>
        <dbReference type="EMBL" id="GCE31297.1"/>
    </source>
</evidence>
<dbReference type="SUPFAM" id="SSF52540">
    <property type="entry name" value="P-loop containing nucleoside triphosphate hydrolases"/>
    <property type="match status" value="1"/>
</dbReference>
<dbReference type="RefSeq" id="WP_218027624.1">
    <property type="nucleotide sequence ID" value="NZ_BIFT01000002.1"/>
</dbReference>
<dbReference type="GO" id="GO:0005524">
    <property type="term" value="F:ATP binding"/>
    <property type="evidence" value="ECO:0007669"/>
    <property type="project" value="UniProtKB-KW"/>
</dbReference>
<organism evidence="6 7">
    <name type="scientific">Dictyobacter alpinus</name>
    <dbReference type="NCBI Taxonomy" id="2014873"/>
    <lineage>
        <taxon>Bacteria</taxon>
        <taxon>Bacillati</taxon>
        <taxon>Chloroflexota</taxon>
        <taxon>Ktedonobacteria</taxon>
        <taxon>Ktedonobacterales</taxon>
        <taxon>Dictyobacteraceae</taxon>
        <taxon>Dictyobacter</taxon>
    </lineage>
</organism>
<evidence type="ECO:0000256" key="3">
    <source>
        <dbReference type="ARBA" id="ARBA00022741"/>
    </source>
</evidence>
<evidence type="ECO:0000256" key="1">
    <source>
        <dbReference type="ARBA" id="ARBA00005417"/>
    </source>
</evidence>
<keyword evidence="3" id="KW-0547">Nucleotide-binding</keyword>
<keyword evidence="2" id="KW-0813">Transport</keyword>
<sequence>MDRIQGTEPQPQQAMLVIEGLSKVYTGRHNARMIALDTLNLTIPKGQIFGFLGANGAGKTTTIKMICGLIFPTSGTITVNGYSVAHQHSMAMRQIGAVLEGTRNVYWRLSAWENLMYFGHLKGCSGKELKLRAEYLLRELDLWDRRHDSLRVFSRGMQQKVAIACALIADPPLVLLDEPTLGLDIQSARTVKEWIFRLAREQNKTVILTTHQLDMAQALCDRVAIIRKGHVLADKALSELLNIFRQEYYQIKVAGSVDAQWQHCFEGMSIAQENEETILTGPIADQGKLLDYLNKLHSLHYPLLSTTQIEPNLEDVFMQLIAESEKGDHRENDLARHR</sequence>
<dbReference type="PANTHER" id="PTHR42711">
    <property type="entry name" value="ABC TRANSPORTER ATP-BINDING PROTEIN"/>
    <property type="match status" value="1"/>
</dbReference>